<dbReference type="STRING" id="1306953.J121_1416"/>
<dbReference type="Proteomes" id="UP000037446">
    <property type="component" value="Unassembled WGS sequence"/>
</dbReference>
<protein>
    <recommendedName>
        <fullName evidence="4">DUF2141 domain-containing protein</fullName>
    </recommendedName>
</protein>
<reference evidence="2" key="1">
    <citation type="submission" date="2015-02" db="EMBL/GenBank/DDBJ databases">
        <authorList>
            <person name="Chooi Y.-H."/>
        </authorList>
    </citation>
    <scope>NUCLEOTIDE SEQUENCE [LARGE SCALE GENOMIC DNA]</scope>
    <source>
        <strain evidence="2">LAMA 915</strain>
    </source>
</reference>
<keyword evidence="1" id="KW-0732">Signal</keyword>
<dbReference type="PATRIC" id="fig|1306953.7.peg.1457"/>
<gene>
    <name evidence="2" type="ORF">J121_1416</name>
</gene>
<feature type="signal peptide" evidence="1">
    <location>
        <begin position="1"/>
        <end position="27"/>
    </location>
</feature>
<accession>A0A0L1KA27</accession>
<proteinExistence type="predicted"/>
<dbReference type="Pfam" id="PF09912">
    <property type="entry name" value="DUF2141"/>
    <property type="match status" value="1"/>
</dbReference>
<evidence type="ECO:0000313" key="3">
    <source>
        <dbReference type="Proteomes" id="UP000037446"/>
    </source>
</evidence>
<evidence type="ECO:0000313" key="2">
    <source>
        <dbReference type="EMBL" id="KNH00793.1"/>
    </source>
</evidence>
<organism evidence="2 3">
    <name type="scientific">Qipengyuania citrea LAMA 915</name>
    <dbReference type="NCBI Taxonomy" id="1306953"/>
    <lineage>
        <taxon>Bacteria</taxon>
        <taxon>Pseudomonadati</taxon>
        <taxon>Pseudomonadota</taxon>
        <taxon>Alphaproteobacteria</taxon>
        <taxon>Sphingomonadales</taxon>
        <taxon>Erythrobacteraceae</taxon>
        <taxon>Qipengyuania</taxon>
    </lineage>
</organism>
<dbReference type="RefSeq" id="WP_050601555.1">
    <property type="nucleotide sequence ID" value="NZ_JYNE01000028.1"/>
</dbReference>
<comment type="caution">
    <text evidence="2">The sequence shown here is derived from an EMBL/GenBank/DDBJ whole genome shotgun (WGS) entry which is preliminary data.</text>
</comment>
<name>A0A0L1KA27_9SPHN</name>
<evidence type="ECO:0008006" key="4">
    <source>
        <dbReference type="Google" id="ProtNLM"/>
    </source>
</evidence>
<evidence type="ECO:0000256" key="1">
    <source>
        <dbReference type="SAM" id="SignalP"/>
    </source>
</evidence>
<dbReference type="AlphaFoldDB" id="A0A0L1KA27"/>
<sequence length="165" mass="17781">MNRNLVATVGIATLAIAGLAAPAPAEAQYRQKITNDAAKCAAGAGPAVRVTVTDIKESKGTIRIQNYRGTKEDWLEKGKWIYRMEAPAKAGSMTFCMPVPKPGAYAIAVRHDVNGNGDTDIFADGGAMSNNPSINIWNLGKPSYTKTRFDVGTGVETMSIRMRYR</sequence>
<dbReference type="EMBL" id="JYNE01000028">
    <property type="protein sequence ID" value="KNH00793.1"/>
    <property type="molecule type" value="Genomic_DNA"/>
</dbReference>
<feature type="chain" id="PRO_5005554679" description="DUF2141 domain-containing protein" evidence="1">
    <location>
        <begin position="28"/>
        <end position="165"/>
    </location>
</feature>
<dbReference type="InterPro" id="IPR018673">
    <property type="entry name" value="DUF2141"/>
</dbReference>